<keyword evidence="2" id="KW-1185">Reference proteome</keyword>
<proteinExistence type="predicted"/>
<comment type="caution">
    <text evidence="1">The sequence shown here is derived from an EMBL/GenBank/DDBJ whole genome shotgun (WGS) entry which is preliminary data.</text>
</comment>
<name>A0A0F4Z1S1_RASE3</name>
<dbReference type="Proteomes" id="UP000053958">
    <property type="component" value="Unassembled WGS sequence"/>
</dbReference>
<evidence type="ECO:0000313" key="2">
    <source>
        <dbReference type="Proteomes" id="UP000053958"/>
    </source>
</evidence>
<sequence>MDLTLDYGTVAVSFPNGTVVAVARVEGSWLFAVFSILMLHTLKASAEAFLDGNTRVTAAGITVPRSLSSLDSYYEQVLRKAAENVGLEARPAFDMAAEIASYMYSKGLDISPLLLDDQVAVLAVDYSRQSFMAVLFLVDEFGLLKTVRIDQSFDLGHHFLRPGPEHWTEIRQRLQTVVSQTTEISQLILLGDRAKNQTFIRTVQEALAGYYTAQNDGLQGNQESEDFDPVFIAAKEAARLSARLLDHDWGLSSSVLLFPA</sequence>
<dbReference type="EMBL" id="LASV01000061">
    <property type="protein sequence ID" value="KKA24454.1"/>
    <property type="molecule type" value="Genomic_DNA"/>
</dbReference>
<accession>A0A0F4Z1S1</accession>
<dbReference type="GeneID" id="25313834"/>
<evidence type="ECO:0000313" key="1">
    <source>
        <dbReference type="EMBL" id="KKA24454.1"/>
    </source>
</evidence>
<dbReference type="AlphaFoldDB" id="A0A0F4Z1S1"/>
<dbReference type="RefSeq" id="XP_013331066.1">
    <property type="nucleotide sequence ID" value="XM_013475612.1"/>
</dbReference>
<reference evidence="1 2" key="1">
    <citation type="submission" date="2015-04" db="EMBL/GenBank/DDBJ databases">
        <authorList>
            <person name="Heijne W.H."/>
            <person name="Fedorova N.D."/>
            <person name="Nierman W.C."/>
            <person name="Vollebregt A.W."/>
            <person name="Zhao Z."/>
            <person name="Wu L."/>
            <person name="Kumar M."/>
            <person name="Stam H."/>
            <person name="van den Berg M.A."/>
            <person name="Pel H.J."/>
        </authorList>
    </citation>
    <scope>NUCLEOTIDE SEQUENCE [LARGE SCALE GENOMIC DNA]</scope>
    <source>
        <strain evidence="1 2">CBS 393.64</strain>
    </source>
</reference>
<dbReference type="OrthoDB" id="3643156at2759"/>
<gene>
    <name evidence="1" type="ORF">T310_1483</name>
</gene>
<organism evidence="1 2">
    <name type="scientific">Rasamsonia emersonii (strain ATCC 16479 / CBS 393.64 / IMI 116815)</name>
    <dbReference type="NCBI Taxonomy" id="1408163"/>
    <lineage>
        <taxon>Eukaryota</taxon>
        <taxon>Fungi</taxon>
        <taxon>Dikarya</taxon>
        <taxon>Ascomycota</taxon>
        <taxon>Pezizomycotina</taxon>
        <taxon>Eurotiomycetes</taxon>
        <taxon>Eurotiomycetidae</taxon>
        <taxon>Eurotiales</taxon>
        <taxon>Trichocomaceae</taxon>
        <taxon>Rasamsonia</taxon>
    </lineage>
</organism>
<protein>
    <submittedName>
        <fullName evidence="1">Uncharacterized protein</fullName>
    </submittedName>
</protein>